<feature type="chain" id="PRO_5034187865" evidence="1">
    <location>
        <begin position="21"/>
        <end position="294"/>
    </location>
</feature>
<reference evidence="2 3" key="1">
    <citation type="submission" date="2020-05" db="EMBL/GenBank/DDBJ databases">
        <title>Identification and distribution of gene clusters putatively required for synthesis of sphingolipid metabolism inhibitors in phylogenetically diverse species of the filamentous fungus Fusarium.</title>
        <authorList>
            <person name="Kim H.-S."/>
            <person name="Busman M."/>
            <person name="Brown D.W."/>
            <person name="Divon H."/>
            <person name="Uhlig S."/>
            <person name="Proctor R.H."/>
        </authorList>
    </citation>
    <scope>NUCLEOTIDE SEQUENCE [LARGE SCALE GENOMIC DNA]</scope>
    <source>
        <strain evidence="2 3">NRRL 36939</strain>
    </source>
</reference>
<organism evidence="2 3">
    <name type="scientific">Fusarium pseudocircinatum</name>
    <dbReference type="NCBI Taxonomy" id="56676"/>
    <lineage>
        <taxon>Eukaryota</taxon>
        <taxon>Fungi</taxon>
        <taxon>Dikarya</taxon>
        <taxon>Ascomycota</taxon>
        <taxon>Pezizomycotina</taxon>
        <taxon>Sordariomycetes</taxon>
        <taxon>Hypocreomycetidae</taxon>
        <taxon>Hypocreales</taxon>
        <taxon>Nectriaceae</taxon>
        <taxon>Fusarium</taxon>
        <taxon>Fusarium fujikuroi species complex</taxon>
    </lineage>
</organism>
<proteinExistence type="predicted"/>
<evidence type="ECO:0000313" key="3">
    <source>
        <dbReference type="Proteomes" id="UP000546213"/>
    </source>
</evidence>
<protein>
    <submittedName>
        <fullName evidence="2">Tenascin X</fullName>
    </submittedName>
</protein>
<evidence type="ECO:0000313" key="2">
    <source>
        <dbReference type="EMBL" id="KAF5590958.1"/>
    </source>
</evidence>
<keyword evidence="1" id="KW-0732">Signal</keyword>
<dbReference type="Proteomes" id="UP000546213">
    <property type="component" value="Unassembled WGS sequence"/>
</dbReference>
<accession>A0A8H5LGB4</accession>
<keyword evidence="3" id="KW-1185">Reference proteome</keyword>
<sequence length="294" mass="31816">MAKPILCAVFMTLYINSCKAQDIPNQQPLSAPAEPIASPQLIKVTCSGSCNEISLHNIVPSRDSKGDVKCCPAGTFFNGVNCAAKPTTPPSCPDSMTLDGGIFTQKQSPFCPPGFVFDEQSKSCSHQDGPKCPAGSSFSGRVCISVNGPQCKEGIFKGGMSWDESSKLCFSAPTGSNSCPQETTLQNGKCAFDPGEVDCPGGFTFNGHNCAFKSPPGCMAGVPKDGIYSLGRKMRVKGTSDMRRSDDTAWKCLDQDQQSHVSSRPKQYRWQDLCNYEHAHLCHWNAQGRSLYWQ</sequence>
<evidence type="ECO:0000256" key="1">
    <source>
        <dbReference type="SAM" id="SignalP"/>
    </source>
</evidence>
<name>A0A8H5LGB4_9HYPO</name>
<gene>
    <name evidence="2" type="ORF">FPCIR_6221</name>
</gene>
<dbReference type="EMBL" id="JAAOAS010000136">
    <property type="protein sequence ID" value="KAF5590958.1"/>
    <property type="molecule type" value="Genomic_DNA"/>
</dbReference>
<dbReference type="OrthoDB" id="7250310at2759"/>
<comment type="caution">
    <text evidence="2">The sequence shown here is derived from an EMBL/GenBank/DDBJ whole genome shotgun (WGS) entry which is preliminary data.</text>
</comment>
<dbReference type="AlphaFoldDB" id="A0A8H5LGB4"/>
<feature type="signal peptide" evidence="1">
    <location>
        <begin position="1"/>
        <end position="20"/>
    </location>
</feature>